<accession>A0A915HL07</accession>
<dbReference type="AlphaFoldDB" id="A0A915HL07"/>
<evidence type="ECO:0000313" key="2">
    <source>
        <dbReference type="WBParaSite" id="nRc.2.0.1.t02653-RA"/>
    </source>
</evidence>
<proteinExistence type="predicted"/>
<name>A0A915HL07_ROMCU</name>
<evidence type="ECO:0000313" key="1">
    <source>
        <dbReference type="Proteomes" id="UP000887565"/>
    </source>
</evidence>
<reference evidence="2" key="1">
    <citation type="submission" date="2022-11" db="UniProtKB">
        <authorList>
            <consortium name="WormBaseParasite"/>
        </authorList>
    </citation>
    <scope>IDENTIFICATION</scope>
</reference>
<protein>
    <submittedName>
        <fullName evidence="2">Uncharacterized protein</fullName>
    </submittedName>
</protein>
<organism evidence="1 2">
    <name type="scientific">Romanomermis culicivorax</name>
    <name type="common">Nematode worm</name>
    <dbReference type="NCBI Taxonomy" id="13658"/>
    <lineage>
        <taxon>Eukaryota</taxon>
        <taxon>Metazoa</taxon>
        <taxon>Ecdysozoa</taxon>
        <taxon>Nematoda</taxon>
        <taxon>Enoplea</taxon>
        <taxon>Dorylaimia</taxon>
        <taxon>Mermithida</taxon>
        <taxon>Mermithoidea</taxon>
        <taxon>Mermithidae</taxon>
        <taxon>Romanomermis</taxon>
    </lineage>
</organism>
<dbReference type="WBParaSite" id="nRc.2.0.1.t02653-RA">
    <property type="protein sequence ID" value="nRc.2.0.1.t02653-RA"/>
    <property type="gene ID" value="nRc.2.0.1.g02653"/>
</dbReference>
<keyword evidence="1" id="KW-1185">Reference proteome</keyword>
<dbReference type="Proteomes" id="UP000887565">
    <property type="component" value="Unplaced"/>
</dbReference>
<sequence>MIPFRPDEIKSHLTRTKFLQTEKRLLEKLRASNPAYWIAYINFSIRTKVAPEPKRLGGFSKI</sequence>